<organism evidence="17 18">
    <name type="scientific">Heracleum sosnowskyi</name>
    <dbReference type="NCBI Taxonomy" id="360622"/>
    <lineage>
        <taxon>Eukaryota</taxon>
        <taxon>Viridiplantae</taxon>
        <taxon>Streptophyta</taxon>
        <taxon>Embryophyta</taxon>
        <taxon>Tracheophyta</taxon>
        <taxon>Spermatophyta</taxon>
        <taxon>Magnoliopsida</taxon>
        <taxon>eudicotyledons</taxon>
        <taxon>Gunneridae</taxon>
        <taxon>Pentapetalae</taxon>
        <taxon>asterids</taxon>
        <taxon>campanulids</taxon>
        <taxon>Apiales</taxon>
        <taxon>Apiaceae</taxon>
        <taxon>Apioideae</taxon>
        <taxon>apioid superclade</taxon>
        <taxon>Tordylieae</taxon>
        <taxon>Tordyliinae</taxon>
        <taxon>Heracleum</taxon>
    </lineage>
</organism>
<evidence type="ECO:0000256" key="3">
    <source>
        <dbReference type="ARBA" id="ARBA00004906"/>
    </source>
</evidence>
<dbReference type="AlphaFoldDB" id="A0AAD8HQ34"/>
<keyword evidence="9" id="KW-0863">Zinc-finger</keyword>
<dbReference type="Proteomes" id="UP001237642">
    <property type="component" value="Unassembled WGS sequence"/>
</dbReference>
<evidence type="ECO:0000256" key="2">
    <source>
        <dbReference type="ARBA" id="ARBA00004167"/>
    </source>
</evidence>
<keyword evidence="6" id="KW-0812">Transmembrane</keyword>
<evidence type="ECO:0000256" key="5">
    <source>
        <dbReference type="ARBA" id="ARBA00022679"/>
    </source>
</evidence>
<sequence>MAFRVFVYLSWVILVFSFRGVVAGAVEECRITRCSHHGPEIRFPFWIKDKQPEHCGYPGFQVSCYRGKTLLQFRYLANTSLPGIQLFLSKEVSVRSIKYAYQIIDLDTSYYSTNNLKFFSTSTLSPSARIPLSFQERNLEYYPDTESTTFVSCPSRVNGESDVTSPVMLATLSGQVFPVYYFDDYEDTSYPSLTSCSRVFDSSIPYNYLSRYWFFDLQWSTPNCVKCEAKGEYCKLKKDRTTSNIKTANHSTICLPRGRHEVSIKPIAEREECPAMPPNPFTSTKARSFRNDLEAISESE</sequence>
<comment type="caution">
    <text evidence="17">The sequence shown here is derived from an EMBL/GenBank/DDBJ whole genome shotgun (WGS) entry which is preliminary data.</text>
</comment>
<comment type="subcellular location">
    <subcellularLocation>
        <location evidence="2">Membrane</location>
        <topology evidence="2">Single-pass membrane protein</topology>
    </subcellularLocation>
</comment>
<evidence type="ECO:0000256" key="12">
    <source>
        <dbReference type="ARBA" id="ARBA00022989"/>
    </source>
</evidence>
<gene>
    <name evidence="17" type="ORF">POM88_037396</name>
</gene>
<dbReference type="PANTHER" id="PTHR46279:SF9">
    <property type="entry name" value="OS01G0116300 PROTEIN"/>
    <property type="match status" value="1"/>
</dbReference>
<dbReference type="EC" id="2.3.2.27" evidence="4"/>
<evidence type="ECO:0000256" key="6">
    <source>
        <dbReference type="ARBA" id="ARBA00022692"/>
    </source>
</evidence>
<evidence type="ECO:0000313" key="17">
    <source>
        <dbReference type="EMBL" id="KAK1371304.1"/>
    </source>
</evidence>
<evidence type="ECO:0000256" key="1">
    <source>
        <dbReference type="ARBA" id="ARBA00000900"/>
    </source>
</evidence>
<keyword evidence="13" id="KW-0472">Membrane</keyword>
<keyword evidence="18" id="KW-1185">Reference proteome</keyword>
<protein>
    <recommendedName>
        <fullName evidence="4">RING-type E3 ubiquitin transferase</fullName>
        <ecNumber evidence="4">2.3.2.27</ecNumber>
    </recommendedName>
</protein>
<name>A0AAD8HQ34_9APIA</name>
<comment type="catalytic activity">
    <reaction evidence="1">
        <text>S-ubiquitinyl-[E2 ubiquitin-conjugating enzyme]-L-cysteine + [acceptor protein]-L-lysine = [E2 ubiquitin-conjugating enzyme]-L-cysteine + N(6)-ubiquitinyl-[acceptor protein]-L-lysine.</text>
        <dbReference type="EC" id="2.3.2.27"/>
    </reaction>
</comment>
<dbReference type="GO" id="GO:0008270">
    <property type="term" value="F:zinc ion binding"/>
    <property type="evidence" value="ECO:0007669"/>
    <property type="project" value="UniProtKB-KW"/>
</dbReference>
<evidence type="ECO:0000256" key="15">
    <source>
        <dbReference type="SAM" id="SignalP"/>
    </source>
</evidence>
<dbReference type="InterPro" id="IPR025287">
    <property type="entry name" value="WAK_GUB"/>
</dbReference>
<keyword evidence="5" id="KW-0808">Transferase</keyword>
<dbReference type="Pfam" id="PF13947">
    <property type="entry name" value="GUB_WAK_bind"/>
    <property type="match status" value="1"/>
</dbReference>
<keyword evidence="8 15" id="KW-0732">Signal</keyword>
<evidence type="ECO:0000256" key="7">
    <source>
        <dbReference type="ARBA" id="ARBA00022723"/>
    </source>
</evidence>
<evidence type="ECO:0000313" key="18">
    <source>
        <dbReference type="Proteomes" id="UP001237642"/>
    </source>
</evidence>
<evidence type="ECO:0000259" key="16">
    <source>
        <dbReference type="Pfam" id="PF13947"/>
    </source>
</evidence>
<keyword evidence="11" id="KW-0862">Zinc</keyword>
<dbReference type="InterPro" id="IPR046948">
    <property type="entry name" value="ATL20-22-like"/>
</dbReference>
<proteinExistence type="inferred from homology"/>
<evidence type="ECO:0000256" key="14">
    <source>
        <dbReference type="ARBA" id="ARBA00024209"/>
    </source>
</evidence>
<dbReference type="GO" id="GO:0030247">
    <property type="term" value="F:polysaccharide binding"/>
    <property type="evidence" value="ECO:0007669"/>
    <property type="project" value="InterPro"/>
</dbReference>
<reference evidence="17" key="2">
    <citation type="submission" date="2023-05" db="EMBL/GenBank/DDBJ databases">
        <authorList>
            <person name="Schelkunov M.I."/>
        </authorList>
    </citation>
    <scope>NUCLEOTIDE SEQUENCE</scope>
    <source>
        <strain evidence="17">Hsosn_3</strain>
        <tissue evidence="17">Leaf</tissue>
    </source>
</reference>
<reference evidence="17" key="1">
    <citation type="submission" date="2023-02" db="EMBL/GenBank/DDBJ databases">
        <title>Genome of toxic invasive species Heracleum sosnowskyi carries increased number of genes despite the absence of recent whole-genome duplications.</title>
        <authorList>
            <person name="Schelkunov M."/>
            <person name="Shtratnikova V."/>
            <person name="Makarenko M."/>
            <person name="Klepikova A."/>
            <person name="Omelchenko D."/>
            <person name="Novikova G."/>
            <person name="Obukhova E."/>
            <person name="Bogdanov V."/>
            <person name="Penin A."/>
            <person name="Logacheva M."/>
        </authorList>
    </citation>
    <scope>NUCLEOTIDE SEQUENCE</scope>
    <source>
        <strain evidence="17">Hsosn_3</strain>
        <tissue evidence="17">Leaf</tissue>
    </source>
</reference>
<keyword evidence="10" id="KW-0833">Ubl conjugation pathway</keyword>
<evidence type="ECO:0000256" key="4">
    <source>
        <dbReference type="ARBA" id="ARBA00012483"/>
    </source>
</evidence>
<comment type="pathway">
    <text evidence="3">Protein modification; protein ubiquitination.</text>
</comment>
<comment type="similarity">
    <text evidence="14">Belongs to the RING-type zinc finger family. ATL subfamily.</text>
</comment>
<evidence type="ECO:0000256" key="8">
    <source>
        <dbReference type="ARBA" id="ARBA00022729"/>
    </source>
</evidence>
<dbReference type="EMBL" id="JAUIZM010000008">
    <property type="protein sequence ID" value="KAK1371304.1"/>
    <property type="molecule type" value="Genomic_DNA"/>
</dbReference>
<keyword evidence="7" id="KW-0479">Metal-binding</keyword>
<feature type="signal peptide" evidence="15">
    <location>
        <begin position="1"/>
        <end position="23"/>
    </location>
</feature>
<evidence type="ECO:0000256" key="13">
    <source>
        <dbReference type="ARBA" id="ARBA00023136"/>
    </source>
</evidence>
<accession>A0AAD8HQ34</accession>
<dbReference type="GO" id="GO:0016020">
    <property type="term" value="C:membrane"/>
    <property type="evidence" value="ECO:0007669"/>
    <property type="project" value="UniProtKB-SubCell"/>
</dbReference>
<dbReference type="PANTHER" id="PTHR46279">
    <property type="entry name" value="RING/U-BOX SUPERFAMILY PROTEIN"/>
    <property type="match status" value="1"/>
</dbReference>
<feature type="chain" id="PRO_5042156845" description="RING-type E3 ubiquitin transferase" evidence="15">
    <location>
        <begin position="24"/>
        <end position="300"/>
    </location>
</feature>
<feature type="domain" description="Wall-associated receptor kinase galacturonan-binding" evidence="16">
    <location>
        <begin position="29"/>
        <end position="102"/>
    </location>
</feature>
<evidence type="ECO:0000256" key="9">
    <source>
        <dbReference type="ARBA" id="ARBA00022771"/>
    </source>
</evidence>
<keyword evidence="12" id="KW-1133">Transmembrane helix</keyword>
<evidence type="ECO:0000256" key="10">
    <source>
        <dbReference type="ARBA" id="ARBA00022786"/>
    </source>
</evidence>
<evidence type="ECO:0000256" key="11">
    <source>
        <dbReference type="ARBA" id="ARBA00022833"/>
    </source>
</evidence>
<dbReference type="GO" id="GO:0061630">
    <property type="term" value="F:ubiquitin protein ligase activity"/>
    <property type="evidence" value="ECO:0007669"/>
    <property type="project" value="UniProtKB-EC"/>
</dbReference>